<reference evidence="2 3" key="1">
    <citation type="submission" date="2023-02" db="EMBL/GenBank/DDBJ databases">
        <title>LHISI_Scaffold_Assembly.</title>
        <authorList>
            <person name="Stuart O.P."/>
            <person name="Cleave R."/>
            <person name="Magrath M.J.L."/>
            <person name="Mikheyev A.S."/>
        </authorList>
    </citation>
    <scope>NUCLEOTIDE SEQUENCE [LARGE SCALE GENOMIC DNA]</scope>
    <source>
        <strain evidence="2">Daus_M_001</strain>
        <tissue evidence="2">Leg muscle</tissue>
    </source>
</reference>
<protein>
    <submittedName>
        <fullName evidence="2">Uncharacterized protein</fullName>
    </submittedName>
</protein>
<evidence type="ECO:0000313" key="3">
    <source>
        <dbReference type="Proteomes" id="UP001159363"/>
    </source>
</evidence>
<sequence length="109" mass="12310">MEQRQNERAGETGDPRENPPASGIAQHDSHMRKFGSDCAWNPTRFAKRDSSWSSGLAGWNEIYGEAYHMGMGVGLCRESNPDHLSRCQLNVTIFWEYCARGMFHSDTPS</sequence>
<evidence type="ECO:0000313" key="2">
    <source>
        <dbReference type="EMBL" id="KAJ8887704.1"/>
    </source>
</evidence>
<gene>
    <name evidence="2" type="ORF">PR048_013922</name>
</gene>
<organism evidence="2 3">
    <name type="scientific">Dryococelus australis</name>
    <dbReference type="NCBI Taxonomy" id="614101"/>
    <lineage>
        <taxon>Eukaryota</taxon>
        <taxon>Metazoa</taxon>
        <taxon>Ecdysozoa</taxon>
        <taxon>Arthropoda</taxon>
        <taxon>Hexapoda</taxon>
        <taxon>Insecta</taxon>
        <taxon>Pterygota</taxon>
        <taxon>Neoptera</taxon>
        <taxon>Polyneoptera</taxon>
        <taxon>Phasmatodea</taxon>
        <taxon>Verophasmatodea</taxon>
        <taxon>Anareolatae</taxon>
        <taxon>Phasmatidae</taxon>
        <taxon>Eurycanthinae</taxon>
        <taxon>Dryococelus</taxon>
    </lineage>
</organism>
<name>A0ABQ9HTK5_9NEOP</name>
<accession>A0ABQ9HTK5</accession>
<dbReference type="EMBL" id="JARBHB010000004">
    <property type="protein sequence ID" value="KAJ8887704.1"/>
    <property type="molecule type" value="Genomic_DNA"/>
</dbReference>
<proteinExistence type="predicted"/>
<comment type="caution">
    <text evidence="2">The sequence shown here is derived from an EMBL/GenBank/DDBJ whole genome shotgun (WGS) entry which is preliminary data.</text>
</comment>
<evidence type="ECO:0000256" key="1">
    <source>
        <dbReference type="SAM" id="MobiDB-lite"/>
    </source>
</evidence>
<keyword evidence="3" id="KW-1185">Reference proteome</keyword>
<dbReference type="Proteomes" id="UP001159363">
    <property type="component" value="Chromosome X"/>
</dbReference>
<feature type="region of interest" description="Disordered" evidence="1">
    <location>
        <begin position="1"/>
        <end position="35"/>
    </location>
</feature>
<feature type="compositionally biased region" description="Basic and acidic residues" evidence="1">
    <location>
        <begin position="1"/>
        <end position="17"/>
    </location>
</feature>